<evidence type="ECO:0000313" key="2">
    <source>
        <dbReference type="EMBL" id="GGZ66537.1"/>
    </source>
</evidence>
<proteinExistence type="predicted"/>
<protein>
    <submittedName>
        <fullName evidence="2">Uncharacterized protein</fullName>
    </submittedName>
</protein>
<sequence length="117" mass="11364">MIHWIAETEAPVSRVMLGIAMLTIVTSTRSMKAAVITMASANQRRRSAGADAGAAVAVAVAVAAGVPGVFIGAPGVLTGATGVVTDATCVFTVAGDVGGTSCEAAGGGGAEEGMERT</sequence>
<gene>
    <name evidence="2" type="ORF">GCM10010328_46970</name>
</gene>
<keyword evidence="3" id="KW-1185">Reference proteome</keyword>
<organism evidence="2 3">
    <name type="scientific">Streptomyces rubiginosohelvolus</name>
    <dbReference type="NCBI Taxonomy" id="67362"/>
    <lineage>
        <taxon>Bacteria</taxon>
        <taxon>Bacillati</taxon>
        <taxon>Actinomycetota</taxon>
        <taxon>Actinomycetes</taxon>
        <taxon>Kitasatosporales</taxon>
        <taxon>Streptomycetaceae</taxon>
        <taxon>Streptomyces</taxon>
    </lineage>
</organism>
<comment type="caution">
    <text evidence="2">The sequence shown here is derived from an EMBL/GenBank/DDBJ whole genome shotgun (WGS) entry which is preliminary data.</text>
</comment>
<dbReference type="Proteomes" id="UP000624183">
    <property type="component" value="Unassembled WGS sequence"/>
</dbReference>
<keyword evidence="1" id="KW-1133">Transmembrane helix</keyword>
<feature type="transmembrane region" description="Helical" evidence="1">
    <location>
        <begin position="52"/>
        <end position="73"/>
    </location>
</feature>
<feature type="transmembrane region" description="Helical" evidence="1">
    <location>
        <begin position="12"/>
        <end position="31"/>
    </location>
</feature>
<keyword evidence="1" id="KW-0812">Transmembrane</keyword>
<keyword evidence="1" id="KW-0472">Membrane</keyword>
<evidence type="ECO:0000313" key="3">
    <source>
        <dbReference type="Proteomes" id="UP000624183"/>
    </source>
</evidence>
<evidence type="ECO:0000256" key="1">
    <source>
        <dbReference type="SAM" id="Phobius"/>
    </source>
</evidence>
<name>A0ABQ3C7A5_9ACTN</name>
<dbReference type="EMBL" id="BMUW01000009">
    <property type="protein sequence ID" value="GGZ66537.1"/>
    <property type="molecule type" value="Genomic_DNA"/>
</dbReference>
<reference evidence="3" key="1">
    <citation type="journal article" date="2019" name="Int. J. Syst. Evol. Microbiol.">
        <title>The Global Catalogue of Microorganisms (GCM) 10K type strain sequencing project: providing services to taxonomists for standard genome sequencing and annotation.</title>
        <authorList>
            <consortium name="The Broad Institute Genomics Platform"/>
            <consortium name="The Broad Institute Genome Sequencing Center for Infectious Disease"/>
            <person name="Wu L."/>
            <person name="Ma J."/>
        </authorList>
    </citation>
    <scope>NUCLEOTIDE SEQUENCE [LARGE SCALE GENOMIC DNA]</scope>
    <source>
        <strain evidence="3">JCM 4602</strain>
    </source>
</reference>
<accession>A0ABQ3C7A5</accession>